<reference evidence="1" key="2">
    <citation type="submission" date="2021-10" db="EMBL/GenBank/DDBJ databases">
        <authorList>
            <person name="Piombo E."/>
        </authorList>
    </citation>
    <scope>NUCLEOTIDE SEQUENCE</scope>
</reference>
<evidence type="ECO:0000313" key="2">
    <source>
        <dbReference type="Proteomes" id="UP000836387"/>
    </source>
</evidence>
<reference evidence="1" key="1">
    <citation type="submission" date="2020-04" db="EMBL/GenBank/DDBJ databases">
        <authorList>
            <person name="Broberg M."/>
        </authorList>
    </citation>
    <scope>NUCLEOTIDE SEQUENCE</scope>
</reference>
<comment type="caution">
    <text evidence="1">The sequence shown here is derived from an EMBL/GenBank/DDBJ whole genome shotgun (WGS) entry which is preliminary data.</text>
</comment>
<keyword evidence="2" id="KW-1185">Reference proteome</keyword>
<dbReference type="Proteomes" id="UP000836387">
    <property type="component" value="Unassembled WGS sequence"/>
</dbReference>
<sequence>GFLEPRDVPKRPKKRSYSWLWNLFLLLSATGWLIPIIGTSSCPRRPSQDSSWMVPARTPFPPEVFHQVKKTFYPDERYTGPSNLTHHHWDDLVAAHDALYIANPEEHGLPKGISAPFTHPGKDRVGQPSFYVVTILHQLHCLNIIRFHYWQVKGYTPVTHGYSEAEWDVHLDHCFEYLRQAISCGSNFEIEGSSPLADPNNKHHIASTVTGWGVEHTCINIDALHTFQINQEKKYNTTWQ</sequence>
<gene>
    <name evidence="1" type="ORF">CRV2_00018917</name>
</gene>
<accession>A0ACA9UJ21</accession>
<evidence type="ECO:0000313" key="1">
    <source>
        <dbReference type="EMBL" id="CAG9953416.1"/>
    </source>
</evidence>
<feature type="non-terminal residue" evidence="1">
    <location>
        <position position="1"/>
    </location>
</feature>
<name>A0ACA9UJ21_BIOOC</name>
<proteinExistence type="predicted"/>
<protein>
    <submittedName>
        <fullName evidence="1">Uncharacterized protein</fullName>
    </submittedName>
</protein>
<organism evidence="1 2">
    <name type="scientific">Clonostachys rosea f. rosea IK726</name>
    <dbReference type="NCBI Taxonomy" id="1349383"/>
    <lineage>
        <taxon>Eukaryota</taxon>
        <taxon>Fungi</taxon>
        <taxon>Dikarya</taxon>
        <taxon>Ascomycota</taxon>
        <taxon>Pezizomycotina</taxon>
        <taxon>Sordariomycetes</taxon>
        <taxon>Hypocreomycetidae</taxon>
        <taxon>Hypocreales</taxon>
        <taxon>Bionectriaceae</taxon>
        <taxon>Clonostachys</taxon>
    </lineage>
</organism>
<dbReference type="EMBL" id="CADEHS020000526">
    <property type="protein sequence ID" value="CAG9953416.1"/>
    <property type="molecule type" value="Genomic_DNA"/>
</dbReference>